<name>A0ABC8RY79_9AQUA</name>
<dbReference type="InterPro" id="IPR036093">
    <property type="entry name" value="NAC_dom_sf"/>
</dbReference>
<proteinExistence type="predicted"/>
<protein>
    <recommendedName>
        <fullName evidence="5">NAC domain-containing protein</fullName>
    </recommendedName>
</protein>
<keyword evidence="4" id="KW-0539">Nucleus</keyword>
<keyword evidence="3" id="KW-0804">Transcription</keyword>
<reference evidence="6 7" key="1">
    <citation type="submission" date="2024-02" db="EMBL/GenBank/DDBJ databases">
        <authorList>
            <person name="Vignale AGUSTIN F."/>
            <person name="Sosa J E."/>
            <person name="Modenutti C."/>
        </authorList>
    </citation>
    <scope>NUCLEOTIDE SEQUENCE [LARGE SCALE GENOMIC DNA]</scope>
</reference>
<evidence type="ECO:0000256" key="2">
    <source>
        <dbReference type="ARBA" id="ARBA00023125"/>
    </source>
</evidence>
<sequence>MKSGQELELPPGFRFHPTDEELVVHYLCRKCAAQSIAVPIIAEIDLYKFDPWQLP</sequence>
<evidence type="ECO:0000259" key="5">
    <source>
        <dbReference type="PROSITE" id="PS51005"/>
    </source>
</evidence>
<evidence type="ECO:0000256" key="4">
    <source>
        <dbReference type="ARBA" id="ARBA00023242"/>
    </source>
</evidence>
<comment type="caution">
    <text evidence="6">The sequence shown here is derived from an EMBL/GenBank/DDBJ whole genome shotgun (WGS) entry which is preliminary data.</text>
</comment>
<dbReference type="GO" id="GO:0003677">
    <property type="term" value="F:DNA binding"/>
    <property type="evidence" value="ECO:0007669"/>
    <property type="project" value="UniProtKB-KW"/>
</dbReference>
<dbReference type="EMBL" id="CAUOFW020001959">
    <property type="protein sequence ID" value="CAK9149931.1"/>
    <property type="molecule type" value="Genomic_DNA"/>
</dbReference>
<evidence type="ECO:0000256" key="1">
    <source>
        <dbReference type="ARBA" id="ARBA00023015"/>
    </source>
</evidence>
<dbReference type="Proteomes" id="UP001642360">
    <property type="component" value="Unassembled WGS sequence"/>
</dbReference>
<dbReference type="Gene3D" id="2.170.150.80">
    <property type="entry name" value="NAC domain"/>
    <property type="match status" value="1"/>
</dbReference>
<dbReference type="Pfam" id="PF02365">
    <property type="entry name" value="NAM"/>
    <property type="match status" value="1"/>
</dbReference>
<keyword evidence="7" id="KW-1185">Reference proteome</keyword>
<keyword evidence="2" id="KW-0238">DNA-binding</keyword>
<gene>
    <name evidence="6" type="ORF">ILEXP_LOCUS18036</name>
</gene>
<feature type="domain" description="NAC" evidence="5">
    <location>
        <begin position="9"/>
        <end position="55"/>
    </location>
</feature>
<dbReference type="InterPro" id="IPR003441">
    <property type="entry name" value="NAC-dom"/>
</dbReference>
<dbReference type="AlphaFoldDB" id="A0ABC8RY79"/>
<dbReference type="PANTHER" id="PTHR31719:SF43">
    <property type="entry name" value="NAC TRANSCRIPTION FACTOR 56"/>
    <property type="match status" value="1"/>
</dbReference>
<organism evidence="6 7">
    <name type="scientific">Ilex paraguariensis</name>
    <name type="common">yerba mate</name>
    <dbReference type="NCBI Taxonomy" id="185542"/>
    <lineage>
        <taxon>Eukaryota</taxon>
        <taxon>Viridiplantae</taxon>
        <taxon>Streptophyta</taxon>
        <taxon>Embryophyta</taxon>
        <taxon>Tracheophyta</taxon>
        <taxon>Spermatophyta</taxon>
        <taxon>Magnoliopsida</taxon>
        <taxon>eudicotyledons</taxon>
        <taxon>Gunneridae</taxon>
        <taxon>Pentapetalae</taxon>
        <taxon>asterids</taxon>
        <taxon>campanulids</taxon>
        <taxon>Aquifoliales</taxon>
        <taxon>Aquifoliaceae</taxon>
        <taxon>Ilex</taxon>
    </lineage>
</organism>
<evidence type="ECO:0000313" key="7">
    <source>
        <dbReference type="Proteomes" id="UP001642360"/>
    </source>
</evidence>
<evidence type="ECO:0000256" key="3">
    <source>
        <dbReference type="ARBA" id="ARBA00023163"/>
    </source>
</evidence>
<keyword evidence="1" id="KW-0805">Transcription regulation</keyword>
<dbReference type="PROSITE" id="PS51005">
    <property type="entry name" value="NAC"/>
    <property type="match status" value="1"/>
</dbReference>
<feature type="non-terminal residue" evidence="6">
    <location>
        <position position="55"/>
    </location>
</feature>
<evidence type="ECO:0000313" key="6">
    <source>
        <dbReference type="EMBL" id="CAK9149931.1"/>
    </source>
</evidence>
<dbReference type="SUPFAM" id="SSF101941">
    <property type="entry name" value="NAC domain"/>
    <property type="match status" value="1"/>
</dbReference>
<dbReference type="PANTHER" id="PTHR31719">
    <property type="entry name" value="NAC TRANSCRIPTION FACTOR 56"/>
    <property type="match status" value="1"/>
</dbReference>
<accession>A0ABC8RY79</accession>